<feature type="transmembrane region" description="Helical" evidence="4">
    <location>
        <begin position="101"/>
        <end position="123"/>
    </location>
</feature>
<reference evidence="6" key="2">
    <citation type="submission" date="2023-01" db="EMBL/GenBank/DDBJ databases">
        <title>Draft genome sequence of Devosia yakushimensis strain NBRC 103855.</title>
        <authorList>
            <person name="Sun Q."/>
            <person name="Mori K."/>
        </authorList>
    </citation>
    <scope>NUCLEOTIDE SEQUENCE</scope>
    <source>
        <strain evidence="6">NBRC 103855</strain>
    </source>
</reference>
<dbReference type="InterPro" id="IPR020846">
    <property type="entry name" value="MFS_dom"/>
</dbReference>
<feature type="transmembrane region" description="Helical" evidence="4">
    <location>
        <begin position="76"/>
        <end position="95"/>
    </location>
</feature>
<accession>A0ABQ5UJP4</accession>
<gene>
    <name evidence="6" type="ORF">GCM10007913_35540</name>
</gene>
<keyword evidence="7" id="KW-1185">Reference proteome</keyword>
<evidence type="ECO:0000313" key="6">
    <source>
        <dbReference type="EMBL" id="GLQ11622.1"/>
    </source>
</evidence>
<dbReference type="InterPro" id="IPR011701">
    <property type="entry name" value="MFS"/>
</dbReference>
<keyword evidence="1 4" id="KW-0812">Transmembrane</keyword>
<dbReference type="PANTHER" id="PTHR23526">
    <property type="entry name" value="INTEGRAL MEMBRANE TRANSPORT PROTEIN-RELATED"/>
    <property type="match status" value="1"/>
</dbReference>
<name>A0ABQ5UJP4_9HYPH</name>
<organism evidence="6 7">
    <name type="scientific">Devosia yakushimensis</name>
    <dbReference type="NCBI Taxonomy" id="470028"/>
    <lineage>
        <taxon>Bacteria</taxon>
        <taxon>Pseudomonadati</taxon>
        <taxon>Pseudomonadota</taxon>
        <taxon>Alphaproteobacteria</taxon>
        <taxon>Hyphomicrobiales</taxon>
        <taxon>Devosiaceae</taxon>
        <taxon>Devosia</taxon>
    </lineage>
</organism>
<dbReference type="PROSITE" id="PS50850">
    <property type="entry name" value="MFS"/>
    <property type="match status" value="1"/>
</dbReference>
<dbReference type="PANTHER" id="PTHR23526:SF4">
    <property type="entry name" value="INTEGRAL MEMBRANE TRANSPORT PROTEIN"/>
    <property type="match status" value="1"/>
</dbReference>
<dbReference type="InterPro" id="IPR052528">
    <property type="entry name" value="Sugar_transport-like"/>
</dbReference>
<comment type="caution">
    <text evidence="6">The sequence shown here is derived from an EMBL/GenBank/DDBJ whole genome shotgun (WGS) entry which is preliminary data.</text>
</comment>
<keyword evidence="2 4" id="KW-1133">Transmembrane helix</keyword>
<evidence type="ECO:0000256" key="1">
    <source>
        <dbReference type="ARBA" id="ARBA00022692"/>
    </source>
</evidence>
<feature type="transmembrane region" description="Helical" evidence="4">
    <location>
        <begin position="45"/>
        <end position="64"/>
    </location>
</feature>
<proteinExistence type="predicted"/>
<dbReference type="EMBL" id="BSNG01000002">
    <property type="protein sequence ID" value="GLQ11622.1"/>
    <property type="molecule type" value="Genomic_DNA"/>
</dbReference>
<feature type="domain" description="Major facilitator superfamily (MFS) profile" evidence="5">
    <location>
        <begin position="10"/>
        <end position="390"/>
    </location>
</feature>
<feature type="transmembrane region" description="Helical" evidence="4">
    <location>
        <begin position="135"/>
        <end position="157"/>
    </location>
</feature>
<sequence>MPRRMLIKTPLALMLAAAFLIQFTVPLTRVATTYKALALGLDPNLAGVLAAAFAILPLFLVVWFGRITDRYGVKPATITGAAIILFAVLILWLAPPSLATLLIGIAILGVGQTLHYSGLQMVVPLVSTRPHRDAILGNYLLATSLGDALAPLVIGTTGSDNPAAIATHLYGVGTVSGTALLLVALVLCLRLKPHNLGGHALPPISHIIRTPGMIAILIAGSLCATAQDLMITYIPVLGLERGIPAATVGIMLTTISLSSVLSRAAYGMLSRRFGRNQLAVGATLLAALGLVILAIPLPPQLSFLSLPLIGFGLGSAGTATLAILLFLAPRGARGTAMSMRQMGNRLGLFAVPFGIGLVALATGVTGTFLVLAGVVLGSSALSNQSRKKAG</sequence>
<evidence type="ECO:0000256" key="2">
    <source>
        <dbReference type="ARBA" id="ARBA00022989"/>
    </source>
</evidence>
<dbReference type="RefSeq" id="WP_284393134.1">
    <property type="nucleotide sequence ID" value="NZ_BSNG01000002.1"/>
</dbReference>
<feature type="transmembrane region" description="Helical" evidence="4">
    <location>
        <begin position="212"/>
        <end position="236"/>
    </location>
</feature>
<feature type="transmembrane region" description="Helical" evidence="4">
    <location>
        <begin position="242"/>
        <end position="266"/>
    </location>
</feature>
<feature type="transmembrane region" description="Helical" evidence="4">
    <location>
        <begin position="303"/>
        <end position="327"/>
    </location>
</feature>
<evidence type="ECO:0000259" key="5">
    <source>
        <dbReference type="PROSITE" id="PS50850"/>
    </source>
</evidence>
<keyword evidence="3 4" id="KW-0472">Membrane</keyword>
<feature type="transmembrane region" description="Helical" evidence="4">
    <location>
        <begin position="278"/>
        <end position="297"/>
    </location>
</feature>
<dbReference type="Gene3D" id="1.20.1250.20">
    <property type="entry name" value="MFS general substrate transporter like domains"/>
    <property type="match status" value="2"/>
</dbReference>
<dbReference type="Proteomes" id="UP001161406">
    <property type="component" value="Unassembled WGS sequence"/>
</dbReference>
<dbReference type="SUPFAM" id="SSF103473">
    <property type="entry name" value="MFS general substrate transporter"/>
    <property type="match status" value="1"/>
</dbReference>
<evidence type="ECO:0000256" key="4">
    <source>
        <dbReference type="SAM" id="Phobius"/>
    </source>
</evidence>
<protein>
    <submittedName>
        <fullName evidence="6">MFS transporter</fullName>
    </submittedName>
</protein>
<feature type="transmembrane region" description="Helical" evidence="4">
    <location>
        <begin position="169"/>
        <end position="191"/>
    </location>
</feature>
<evidence type="ECO:0000313" key="7">
    <source>
        <dbReference type="Proteomes" id="UP001161406"/>
    </source>
</evidence>
<evidence type="ECO:0000256" key="3">
    <source>
        <dbReference type="ARBA" id="ARBA00023136"/>
    </source>
</evidence>
<dbReference type="Pfam" id="PF07690">
    <property type="entry name" value="MFS_1"/>
    <property type="match status" value="1"/>
</dbReference>
<feature type="transmembrane region" description="Helical" evidence="4">
    <location>
        <begin position="348"/>
        <end position="376"/>
    </location>
</feature>
<reference evidence="6" key="1">
    <citation type="journal article" date="2014" name="Int. J. Syst. Evol. Microbiol.">
        <title>Complete genome of a new Firmicutes species belonging to the dominant human colonic microbiota ('Ruminococcus bicirculans') reveals two chromosomes and a selective capacity to utilize plant glucans.</title>
        <authorList>
            <consortium name="NISC Comparative Sequencing Program"/>
            <person name="Wegmann U."/>
            <person name="Louis P."/>
            <person name="Goesmann A."/>
            <person name="Henrissat B."/>
            <person name="Duncan S.H."/>
            <person name="Flint H.J."/>
        </authorList>
    </citation>
    <scope>NUCLEOTIDE SEQUENCE</scope>
    <source>
        <strain evidence="6">NBRC 103855</strain>
    </source>
</reference>
<dbReference type="InterPro" id="IPR036259">
    <property type="entry name" value="MFS_trans_sf"/>
</dbReference>